<evidence type="ECO:0000313" key="2">
    <source>
        <dbReference type="Proteomes" id="UP001269081"/>
    </source>
</evidence>
<sequence length="38" mass="4121">MGVLSFSVKEISTETNDTKPAYNTVVDVSEKAITDSDE</sequence>
<organism evidence="1 2">
    <name type="scientific">Flavobacterium piscis</name>
    <dbReference type="NCBI Taxonomy" id="1114874"/>
    <lineage>
        <taxon>Bacteria</taxon>
        <taxon>Pseudomonadati</taxon>
        <taxon>Bacteroidota</taxon>
        <taxon>Flavobacteriia</taxon>
        <taxon>Flavobacteriales</taxon>
        <taxon>Flavobacteriaceae</taxon>
        <taxon>Flavobacterium</taxon>
    </lineage>
</organism>
<proteinExistence type="predicted"/>
<evidence type="ECO:0000313" key="1">
    <source>
        <dbReference type="EMBL" id="MDR7209193.1"/>
    </source>
</evidence>
<dbReference type="Proteomes" id="UP001269081">
    <property type="component" value="Unassembled WGS sequence"/>
</dbReference>
<reference evidence="1 2" key="1">
    <citation type="submission" date="2023-07" db="EMBL/GenBank/DDBJ databases">
        <title>Sorghum-associated microbial communities from plants grown in Nebraska, USA.</title>
        <authorList>
            <person name="Schachtman D."/>
        </authorList>
    </citation>
    <scope>NUCLEOTIDE SEQUENCE [LARGE SCALE GENOMIC DNA]</scope>
    <source>
        <strain evidence="1 2">4129</strain>
    </source>
</reference>
<comment type="caution">
    <text evidence="1">The sequence shown here is derived from an EMBL/GenBank/DDBJ whole genome shotgun (WGS) entry which is preliminary data.</text>
</comment>
<name>A0ABU1Y549_9FLAO</name>
<keyword evidence="2" id="KW-1185">Reference proteome</keyword>
<protein>
    <submittedName>
        <fullName evidence="1">Uncharacterized protein</fullName>
    </submittedName>
</protein>
<gene>
    <name evidence="1" type="ORF">J2W48_001126</name>
</gene>
<accession>A0ABU1Y549</accession>
<dbReference type="EMBL" id="JAVDWQ010000003">
    <property type="protein sequence ID" value="MDR7209193.1"/>
    <property type="molecule type" value="Genomic_DNA"/>
</dbReference>